<dbReference type="Pfam" id="PF13306">
    <property type="entry name" value="LRR_5"/>
    <property type="match status" value="3"/>
</dbReference>
<dbReference type="EMBL" id="KB206203">
    <property type="protein sequence ID" value="ELP94526.1"/>
    <property type="molecule type" value="Genomic_DNA"/>
</dbReference>
<protein>
    <recommendedName>
        <fullName evidence="3">Leucine rich repeat containing protein BspA family protein</fullName>
    </recommendedName>
</protein>
<evidence type="ECO:0000313" key="2">
    <source>
        <dbReference type="Proteomes" id="UP000014680"/>
    </source>
</evidence>
<sequence length="396" mass="45122">MRLLNTMNIKCTHVEVNYQQLEKFQNRDDIQMTLNMMNDNLLLLQCHIPCNVCNFANSCFYLYENLSEIILPSTLTSICEEAFYNCVSLHNIQFPESLKSIGSLAFSGCGLTQVSIPTTVTYIGNTAFSECYKLKNACIPESGLECYMLLYYCFNLTTVNILKSNKKCFKINGTFNGCYSLKKIAIPESIVALEKSSFKNCSSLNKITIGNCVEKIGSNCFGNCERLEYVKIPNLVTLIDTLAFKNCTKLRRVTFTNPIKTISPTAFEECTNLCEIYIGIEKIKIVEFLVSYNVSCMLENKSMICNNIIFVQSDIKKHLKLYKENGKNIGEIPNKVVRLSEQCFRTYKEVDIIKVPKSVKKVDDFCFYMSVPIENIIFEEKESIKISELAFGFDNC</sequence>
<reference evidence="1 2" key="1">
    <citation type="submission" date="2012-10" db="EMBL/GenBank/DDBJ databases">
        <authorList>
            <person name="Zafar N."/>
            <person name="Inman J."/>
            <person name="Hall N."/>
            <person name="Lorenzi H."/>
            <person name="Caler E."/>
        </authorList>
    </citation>
    <scope>NUCLEOTIDE SEQUENCE [LARGE SCALE GENOMIC DNA]</scope>
    <source>
        <strain evidence="1 2">IP1</strain>
    </source>
</reference>
<dbReference type="PANTHER" id="PTHR45661">
    <property type="entry name" value="SURFACE ANTIGEN"/>
    <property type="match status" value="1"/>
</dbReference>
<dbReference type="AlphaFoldDB" id="L7FNN9"/>
<dbReference type="KEGG" id="eiv:EIN_116270"/>
<gene>
    <name evidence="1" type="ORF">EIN_116270</name>
</gene>
<dbReference type="Proteomes" id="UP000014680">
    <property type="component" value="Unassembled WGS sequence"/>
</dbReference>
<dbReference type="Gene3D" id="3.80.10.10">
    <property type="entry name" value="Ribonuclease Inhibitor"/>
    <property type="match status" value="2"/>
</dbReference>
<accession>L7FNN9</accession>
<name>L7FNN9_ENTIV</name>
<dbReference type="InterPro" id="IPR053139">
    <property type="entry name" value="Surface_bspA-like"/>
</dbReference>
<organism evidence="1 2">
    <name type="scientific">Entamoeba invadens IP1</name>
    <dbReference type="NCBI Taxonomy" id="370355"/>
    <lineage>
        <taxon>Eukaryota</taxon>
        <taxon>Amoebozoa</taxon>
        <taxon>Evosea</taxon>
        <taxon>Archamoebae</taxon>
        <taxon>Mastigamoebida</taxon>
        <taxon>Entamoebidae</taxon>
        <taxon>Entamoeba</taxon>
    </lineage>
</organism>
<keyword evidence="2" id="KW-1185">Reference proteome</keyword>
<dbReference type="SUPFAM" id="SSF52058">
    <property type="entry name" value="L domain-like"/>
    <property type="match status" value="1"/>
</dbReference>
<proteinExistence type="predicted"/>
<dbReference type="InterPro" id="IPR026906">
    <property type="entry name" value="LRR_5"/>
</dbReference>
<dbReference type="GeneID" id="14893503"/>
<dbReference type="VEuPathDB" id="AmoebaDB:EIN_116270"/>
<dbReference type="RefSeq" id="XP_004261297.1">
    <property type="nucleotide sequence ID" value="XM_004261249.1"/>
</dbReference>
<dbReference type="InterPro" id="IPR032675">
    <property type="entry name" value="LRR_dom_sf"/>
</dbReference>
<evidence type="ECO:0008006" key="3">
    <source>
        <dbReference type="Google" id="ProtNLM"/>
    </source>
</evidence>
<dbReference type="OrthoDB" id="34643at2759"/>
<evidence type="ECO:0000313" key="1">
    <source>
        <dbReference type="EMBL" id="ELP94526.1"/>
    </source>
</evidence>
<dbReference type="PANTHER" id="PTHR45661:SF3">
    <property type="entry name" value="IG-LIKE DOMAIN-CONTAINING PROTEIN"/>
    <property type="match status" value="1"/>
</dbReference>